<reference evidence="5 6" key="1">
    <citation type="submission" date="2021-01" db="EMBL/GenBank/DDBJ databases">
        <title>Sequencing the genomes of 1000 actinobacteria strains.</title>
        <authorList>
            <person name="Klenk H.-P."/>
        </authorList>
    </citation>
    <scope>NUCLEOTIDE SEQUENCE [LARGE SCALE GENOMIC DNA]</scope>
    <source>
        <strain evidence="5 6">DSM 13057</strain>
    </source>
</reference>
<proteinExistence type="predicted"/>
<dbReference type="SUPFAM" id="SSF64288">
    <property type="entry name" value="Chorismate lyase-like"/>
    <property type="match status" value="1"/>
</dbReference>
<evidence type="ECO:0000256" key="3">
    <source>
        <dbReference type="ARBA" id="ARBA00023163"/>
    </source>
</evidence>
<comment type="caution">
    <text evidence="5">The sequence shown here is derived from an EMBL/GenBank/DDBJ whole genome shotgun (WGS) entry which is preliminary data.</text>
</comment>
<dbReference type="Proteomes" id="UP000776164">
    <property type="component" value="Unassembled WGS sequence"/>
</dbReference>
<dbReference type="Gene3D" id="3.40.1410.10">
    <property type="entry name" value="Chorismate lyase-like"/>
    <property type="match status" value="1"/>
</dbReference>
<feature type="domain" description="HTH gntR-type" evidence="4">
    <location>
        <begin position="4"/>
        <end position="71"/>
    </location>
</feature>
<dbReference type="Pfam" id="PF07702">
    <property type="entry name" value="UTRA"/>
    <property type="match status" value="1"/>
</dbReference>
<dbReference type="PANTHER" id="PTHR44846:SF1">
    <property type="entry name" value="MANNOSYL-D-GLYCERATE TRANSPORT_METABOLISM SYSTEM REPRESSOR MNGR-RELATED"/>
    <property type="match status" value="1"/>
</dbReference>
<keyword evidence="2" id="KW-0238">DNA-binding</keyword>
<dbReference type="EMBL" id="JAFBBU010000001">
    <property type="protein sequence ID" value="MBM7471113.1"/>
    <property type="molecule type" value="Genomic_DNA"/>
</dbReference>
<dbReference type="RefSeq" id="WP_205106880.1">
    <property type="nucleotide sequence ID" value="NZ_BAAAHT010000017.1"/>
</dbReference>
<keyword evidence="6" id="KW-1185">Reference proteome</keyword>
<dbReference type="CDD" id="cd07377">
    <property type="entry name" value="WHTH_GntR"/>
    <property type="match status" value="1"/>
</dbReference>
<organism evidence="5 6">
    <name type="scientific">Subtercola frigoramans</name>
    <dbReference type="NCBI Taxonomy" id="120298"/>
    <lineage>
        <taxon>Bacteria</taxon>
        <taxon>Bacillati</taxon>
        <taxon>Actinomycetota</taxon>
        <taxon>Actinomycetes</taxon>
        <taxon>Micrococcales</taxon>
        <taxon>Microbacteriaceae</taxon>
        <taxon>Subtercola</taxon>
    </lineage>
</organism>
<evidence type="ECO:0000313" key="5">
    <source>
        <dbReference type="EMBL" id="MBM7471113.1"/>
    </source>
</evidence>
<evidence type="ECO:0000256" key="1">
    <source>
        <dbReference type="ARBA" id="ARBA00023015"/>
    </source>
</evidence>
<evidence type="ECO:0000256" key="2">
    <source>
        <dbReference type="ARBA" id="ARBA00023125"/>
    </source>
</evidence>
<keyword evidence="1" id="KW-0805">Transcription regulation</keyword>
<dbReference type="Gene3D" id="1.10.10.10">
    <property type="entry name" value="Winged helix-like DNA-binding domain superfamily/Winged helix DNA-binding domain"/>
    <property type="match status" value="1"/>
</dbReference>
<dbReference type="InterPro" id="IPR011663">
    <property type="entry name" value="UTRA"/>
</dbReference>
<dbReference type="PRINTS" id="PR00035">
    <property type="entry name" value="HTHGNTR"/>
</dbReference>
<dbReference type="SUPFAM" id="SSF46785">
    <property type="entry name" value="Winged helix' DNA-binding domain"/>
    <property type="match status" value="1"/>
</dbReference>
<dbReference type="SMART" id="SM00345">
    <property type="entry name" value="HTH_GNTR"/>
    <property type="match status" value="1"/>
</dbReference>
<keyword evidence="3" id="KW-0804">Transcription</keyword>
<sequence>MTMRNSPESLDQRLMQLWRQAALKAEPLPSQAALSELLGASRPSVREALVRLEQRGLVSSHAGSGTFPNPAALGQSMRLNESYEFSEMLREAGLEPTVEIIESGWTTLTGADAALLQEKAGGPAFRTVKRWLVDGAPIMVAVDVVPGSSRADLDVDPKLSVFEIVELLRGTRIEWEMTTVRARTADAHDKKYLGLARSEPVLGLRMVGVNLRGTPLYVARETHLQSVVEYSIIRSVPQRP</sequence>
<accession>A0ABS2L206</accession>
<dbReference type="InterPro" id="IPR000524">
    <property type="entry name" value="Tscrpt_reg_HTH_GntR"/>
</dbReference>
<dbReference type="SMART" id="SM00866">
    <property type="entry name" value="UTRA"/>
    <property type="match status" value="1"/>
</dbReference>
<dbReference type="Pfam" id="PF00392">
    <property type="entry name" value="GntR"/>
    <property type="match status" value="1"/>
</dbReference>
<evidence type="ECO:0000259" key="4">
    <source>
        <dbReference type="PROSITE" id="PS50949"/>
    </source>
</evidence>
<gene>
    <name evidence="5" type="ORF">JOE66_000747</name>
</gene>
<dbReference type="PROSITE" id="PS50949">
    <property type="entry name" value="HTH_GNTR"/>
    <property type="match status" value="1"/>
</dbReference>
<evidence type="ECO:0000313" key="6">
    <source>
        <dbReference type="Proteomes" id="UP000776164"/>
    </source>
</evidence>
<dbReference type="InterPro" id="IPR036390">
    <property type="entry name" value="WH_DNA-bd_sf"/>
</dbReference>
<dbReference type="InterPro" id="IPR050679">
    <property type="entry name" value="Bact_HTH_transcr_reg"/>
</dbReference>
<dbReference type="InterPro" id="IPR036388">
    <property type="entry name" value="WH-like_DNA-bd_sf"/>
</dbReference>
<name>A0ABS2L206_9MICO</name>
<dbReference type="PANTHER" id="PTHR44846">
    <property type="entry name" value="MANNOSYL-D-GLYCERATE TRANSPORT/METABOLISM SYSTEM REPRESSOR MNGR-RELATED"/>
    <property type="match status" value="1"/>
</dbReference>
<dbReference type="InterPro" id="IPR028978">
    <property type="entry name" value="Chorismate_lyase_/UTRA_dom_sf"/>
</dbReference>
<protein>
    <submittedName>
        <fullName evidence="5">GntR family transcriptional regulator</fullName>
    </submittedName>
</protein>